<protein>
    <submittedName>
        <fullName evidence="1">Uncharacterized protein</fullName>
    </submittedName>
</protein>
<evidence type="ECO:0000313" key="1">
    <source>
        <dbReference type="EMBL" id="MCD7449989.1"/>
    </source>
</evidence>
<gene>
    <name evidence="1" type="ORF">HAX54_002706</name>
</gene>
<reference evidence="1 2" key="1">
    <citation type="journal article" date="2021" name="BMC Genomics">
        <title>Datura genome reveals duplications of psychoactive alkaloid biosynthetic genes and high mutation rate following tissue culture.</title>
        <authorList>
            <person name="Rajewski A."/>
            <person name="Carter-House D."/>
            <person name="Stajich J."/>
            <person name="Litt A."/>
        </authorList>
    </citation>
    <scope>NUCLEOTIDE SEQUENCE [LARGE SCALE GENOMIC DNA]</scope>
    <source>
        <strain evidence="1">AR-01</strain>
    </source>
</reference>
<sequence length="259" mass="28068">MVEEDYTEEPLVVDRVRRLLSDIVACTTCFAKPAAGKSTSVSAVGAASPSDGVAPSLGAVSPASQEENEMVAIHPIPKLSDFYEFFSLSLTSAYTEFEKSALVTMLKTRRDGDYFELQIKICTERHSQPAFANAYESLMQRPLQNITSLAIFHMWKMRVGVANGGGQEGTGEHDQQIAATDFAVLGQNFLAKLRKRGRDSNVSAEDVARRNLIKGVTADESVVIHDTSSLGMVDIKIDDQPDGGANALNINSLRLSAPQ</sequence>
<accession>A0ABS8RTA8</accession>
<name>A0ABS8RTA8_DATST</name>
<dbReference type="EMBL" id="JACEIK010000112">
    <property type="protein sequence ID" value="MCD7449989.1"/>
    <property type="molecule type" value="Genomic_DNA"/>
</dbReference>
<comment type="caution">
    <text evidence="1">The sequence shown here is derived from an EMBL/GenBank/DDBJ whole genome shotgun (WGS) entry which is preliminary data.</text>
</comment>
<keyword evidence="2" id="KW-1185">Reference proteome</keyword>
<evidence type="ECO:0000313" key="2">
    <source>
        <dbReference type="Proteomes" id="UP000823775"/>
    </source>
</evidence>
<dbReference type="Proteomes" id="UP000823775">
    <property type="component" value="Unassembled WGS sequence"/>
</dbReference>
<proteinExistence type="predicted"/>
<organism evidence="1 2">
    <name type="scientific">Datura stramonium</name>
    <name type="common">Jimsonweed</name>
    <name type="synonym">Common thornapple</name>
    <dbReference type="NCBI Taxonomy" id="4076"/>
    <lineage>
        <taxon>Eukaryota</taxon>
        <taxon>Viridiplantae</taxon>
        <taxon>Streptophyta</taxon>
        <taxon>Embryophyta</taxon>
        <taxon>Tracheophyta</taxon>
        <taxon>Spermatophyta</taxon>
        <taxon>Magnoliopsida</taxon>
        <taxon>eudicotyledons</taxon>
        <taxon>Gunneridae</taxon>
        <taxon>Pentapetalae</taxon>
        <taxon>asterids</taxon>
        <taxon>lamiids</taxon>
        <taxon>Solanales</taxon>
        <taxon>Solanaceae</taxon>
        <taxon>Solanoideae</taxon>
        <taxon>Datureae</taxon>
        <taxon>Datura</taxon>
    </lineage>
</organism>